<dbReference type="InterPro" id="IPR039262">
    <property type="entry name" value="DTWD2/TAPT"/>
</dbReference>
<evidence type="ECO:0000256" key="1">
    <source>
        <dbReference type="ARBA" id="ARBA00012386"/>
    </source>
</evidence>
<dbReference type="InterPro" id="IPR005636">
    <property type="entry name" value="DTW"/>
</dbReference>
<keyword evidence="2" id="KW-0808">Transferase</keyword>
<organism evidence="7 8">
    <name type="scientific">Thalassotalea loyana</name>
    <dbReference type="NCBI Taxonomy" id="280483"/>
    <lineage>
        <taxon>Bacteria</taxon>
        <taxon>Pseudomonadati</taxon>
        <taxon>Pseudomonadota</taxon>
        <taxon>Gammaproteobacteria</taxon>
        <taxon>Alteromonadales</taxon>
        <taxon>Colwelliaceae</taxon>
        <taxon>Thalassotalea</taxon>
    </lineage>
</organism>
<evidence type="ECO:0000256" key="5">
    <source>
        <dbReference type="ARBA" id="ARBA00034489"/>
    </source>
</evidence>
<evidence type="ECO:0000256" key="4">
    <source>
        <dbReference type="ARBA" id="ARBA00022694"/>
    </source>
</evidence>
<dbReference type="PANTHER" id="PTHR21392">
    <property type="entry name" value="TRNA-URIDINE AMINOCARBOXYPROPYLTRANSFERASE 2"/>
    <property type="match status" value="1"/>
</dbReference>
<gene>
    <name evidence="7" type="ORF">tloyanaT_28430</name>
</gene>
<dbReference type="EMBL" id="BSSV01000006">
    <property type="protein sequence ID" value="GLX86590.1"/>
    <property type="molecule type" value="Genomic_DNA"/>
</dbReference>
<keyword evidence="4" id="KW-0819">tRNA processing</keyword>
<evidence type="ECO:0000256" key="3">
    <source>
        <dbReference type="ARBA" id="ARBA00022691"/>
    </source>
</evidence>
<reference evidence="7 8" key="1">
    <citation type="submission" date="2023-03" db="EMBL/GenBank/DDBJ databases">
        <title>Thalassotalea loyana LMG 22536T draft genome sequence.</title>
        <authorList>
            <person name="Sawabe T."/>
        </authorList>
    </citation>
    <scope>NUCLEOTIDE SEQUENCE [LARGE SCALE GENOMIC DNA]</scope>
    <source>
        <strain evidence="7 8">LMG 22536</strain>
    </source>
</reference>
<dbReference type="RefSeq" id="WP_284299760.1">
    <property type="nucleotide sequence ID" value="NZ_BSSV01000006.1"/>
</dbReference>
<feature type="domain" description="DTW" evidence="6">
    <location>
        <begin position="10"/>
        <end position="204"/>
    </location>
</feature>
<dbReference type="Proteomes" id="UP001157134">
    <property type="component" value="Unassembled WGS sequence"/>
</dbReference>
<comment type="caution">
    <text evidence="7">The sequence shown here is derived from an EMBL/GenBank/DDBJ whole genome shotgun (WGS) entry which is preliminary data.</text>
</comment>
<dbReference type="EC" id="2.5.1.25" evidence="1"/>
<keyword evidence="3" id="KW-0949">S-adenosyl-L-methionine</keyword>
<dbReference type="PANTHER" id="PTHR21392:SF0">
    <property type="entry name" value="TRNA-URIDINE AMINOCARBOXYPROPYLTRANSFERASE 2"/>
    <property type="match status" value="1"/>
</dbReference>
<protein>
    <recommendedName>
        <fullName evidence="1">tRNA-uridine aminocarboxypropyltransferase</fullName>
        <ecNumber evidence="1">2.5.1.25</ecNumber>
    </recommendedName>
</protein>
<evidence type="ECO:0000259" key="6">
    <source>
        <dbReference type="SMART" id="SM01144"/>
    </source>
</evidence>
<comment type="similarity">
    <text evidence="5">Belongs to the TDD superfamily. DTWD2 family.</text>
</comment>
<evidence type="ECO:0000313" key="8">
    <source>
        <dbReference type="Proteomes" id="UP001157134"/>
    </source>
</evidence>
<keyword evidence="8" id="KW-1185">Reference proteome</keyword>
<dbReference type="Pfam" id="PF03942">
    <property type="entry name" value="DTW"/>
    <property type="match status" value="1"/>
</dbReference>
<proteinExistence type="inferred from homology"/>
<accession>A0ABQ6HIB5</accession>
<evidence type="ECO:0000313" key="7">
    <source>
        <dbReference type="EMBL" id="GLX86590.1"/>
    </source>
</evidence>
<evidence type="ECO:0000256" key="2">
    <source>
        <dbReference type="ARBA" id="ARBA00022679"/>
    </source>
</evidence>
<sequence length="214" mass="24303">MKEKIPEQAKRAYCKSCHRPKRACICQFTCDVDNNINVLVLQHPTEVKQTKGTVGLLASSMSNIEVEIGEDFSANESVAAFIAKNSPCFLLYPNEHAHTLQLVEGSDIPMPWRDAVGLIIIDGTWKKAYRMFQLSHNLQQLPSLALPDDIECFYQIRKTKKKQALSSFEACVHALAMLEQNQAKYQPMIENFIKFNQFQLSFTPKQHHSNGTSE</sequence>
<dbReference type="SMART" id="SM01144">
    <property type="entry name" value="DTW"/>
    <property type="match status" value="1"/>
</dbReference>
<name>A0ABQ6HIB5_9GAMM</name>